<evidence type="ECO:0000256" key="2">
    <source>
        <dbReference type="ARBA" id="ARBA00022676"/>
    </source>
</evidence>
<dbReference type="PANTHER" id="PTHR43179">
    <property type="entry name" value="RHAMNOSYLTRANSFERASE WBBL"/>
    <property type="match status" value="1"/>
</dbReference>
<sequence length="273" mass="31239">MKTIAVLLTCHNRKEKTLICLKYLFNCSLPKEHAIDVYLVDDGCTDGTPQAIREQFPQVNIIQGDGNLYWNRGMHLAWETAAKAKNYDYYLWLNDDTNLYPNALEKLIYACSATGNNALICSTLQSAITYKSTYGGRKSSQLLIPNGELQECESMNGNCVLVPHSIYEKVGNLDYVFRHAIGDLDYGYRVRQAGFRLYVSSNYLGTCENNPSLPKWCLKSTPFYQRVKSLYSPLSYAEPIPFFIYEKRHFGLLVAIKHFISIHIRLIFPQLCK</sequence>
<organism evidence="5 6">
    <name type="scientific">Candidatus Ordinivivax streblomastigis</name>
    <dbReference type="NCBI Taxonomy" id="2540710"/>
    <lineage>
        <taxon>Bacteria</taxon>
        <taxon>Pseudomonadati</taxon>
        <taxon>Bacteroidota</taxon>
        <taxon>Bacteroidia</taxon>
        <taxon>Bacteroidales</taxon>
        <taxon>Candidatus Ordinivivax</taxon>
    </lineage>
</organism>
<dbReference type="InterPro" id="IPR001173">
    <property type="entry name" value="Glyco_trans_2-like"/>
</dbReference>
<dbReference type="EMBL" id="SNRX01000001">
    <property type="protein sequence ID" value="KAA6303736.1"/>
    <property type="molecule type" value="Genomic_DNA"/>
</dbReference>
<comment type="similarity">
    <text evidence="1">Belongs to the glycosyltransferase 2 family.</text>
</comment>
<dbReference type="AlphaFoldDB" id="A0A5M8P638"/>
<evidence type="ECO:0000256" key="1">
    <source>
        <dbReference type="ARBA" id="ARBA00006739"/>
    </source>
</evidence>
<comment type="caution">
    <text evidence="5">The sequence shown here is derived from an EMBL/GenBank/DDBJ whole genome shotgun (WGS) entry which is preliminary data.</text>
</comment>
<reference evidence="5 6" key="1">
    <citation type="submission" date="2019-03" db="EMBL/GenBank/DDBJ databases">
        <title>Single cell metagenomics reveals metabolic interactions within the superorganism composed of flagellate Streblomastix strix and complex community of Bacteroidetes bacteria on its surface.</title>
        <authorList>
            <person name="Treitli S.C."/>
            <person name="Kolisko M."/>
            <person name="Husnik F."/>
            <person name="Keeling P."/>
            <person name="Hampl V."/>
        </authorList>
    </citation>
    <scope>NUCLEOTIDE SEQUENCE [LARGE SCALE GENOMIC DNA]</scope>
    <source>
        <strain evidence="5">St1</strain>
    </source>
</reference>
<evidence type="ECO:0000259" key="4">
    <source>
        <dbReference type="Pfam" id="PF00535"/>
    </source>
</evidence>
<dbReference type="PANTHER" id="PTHR43179:SF12">
    <property type="entry name" value="GALACTOFURANOSYLTRANSFERASE GLFT2"/>
    <property type="match status" value="1"/>
</dbReference>
<proteinExistence type="inferred from homology"/>
<dbReference type="GO" id="GO:0102096">
    <property type="term" value="F:decaprenyl-N-acetyl-alpha-D-glucosaminyl-pyrophosphate:dTDP-alpha-L-rhamnose rhamnosyltransferase activity"/>
    <property type="evidence" value="ECO:0007669"/>
    <property type="project" value="UniProtKB-EC"/>
</dbReference>
<dbReference type="InterPro" id="IPR029044">
    <property type="entry name" value="Nucleotide-diphossugar_trans"/>
</dbReference>
<dbReference type="Pfam" id="PF00535">
    <property type="entry name" value="Glycos_transf_2"/>
    <property type="match status" value="1"/>
</dbReference>
<dbReference type="EC" id="2.4.1.289" evidence="5"/>
<evidence type="ECO:0000313" key="6">
    <source>
        <dbReference type="Proteomes" id="UP000324575"/>
    </source>
</evidence>
<accession>A0A5M8P638</accession>
<evidence type="ECO:0000313" key="5">
    <source>
        <dbReference type="EMBL" id="KAA6303736.1"/>
    </source>
</evidence>
<dbReference type="Gene3D" id="3.90.550.10">
    <property type="entry name" value="Spore Coat Polysaccharide Biosynthesis Protein SpsA, Chain A"/>
    <property type="match status" value="1"/>
</dbReference>
<gene>
    <name evidence="5" type="ORF">EZS26_000287</name>
</gene>
<feature type="domain" description="Glycosyltransferase 2-like" evidence="4">
    <location>
        <begin position="6"/>
        <end position="126"/>
    </location>
</feature>
<keyword evidence="3 5" id="KW-0808">Transferase</keyword>
<dbReference type="Proteomes" id="UP000324575">
    <property type="component" value="Unassembled WGS sequence"/>
</dbReference>
<dbReference type="SUPFAM" id="SSF53448">
    <property type="entry name" value="Nucleotide-diphospho-sugar transferases"/>
    <property type="match status" value="1"/>
</dbReference>
<evidence type="ECO:0000256" key="3">
    <source>
        <dbReference type="ARBA" id="ARBA00022679"/>
    </source>
</evidence>
<keyword evidence="2 5" id="KW-0328">Glycosyltransferase</keyword>
<protein>
    <submittedName>
        <fullName evidence="5">N-acetylglucosaminyl-diphospho-decaprenol L-rhamnosyltransferase</fullName>
        <ecNumber evidence="5">2.4.1.289</ecNumber>
    </submittedName>
</protein>
<name>A0A5M8P638_9BACT</name>